<feature type="compositionally biased region" description="Basic and acidic residues" evidence="7">
    <location>
        <begin position="363"/>
        <end position="385"/>
    </location>
</feature>
<protein>
    <submittedName>
        <fullName evidence="10">Zn-dependent protease with chaperone function</fullName>
    </submittedName>
</protein>
<keyword evidence="3 6" id="KW-0378">Hydrolase</keyword>
<dbReference type="GO" id="GO:0051603">
    <property type="term" value="P:proteolysis involved in protein catabolic process"/>
    <property type="evidence" value="ECO:0007669"/>
    <property type="project" value="TreeGrafter"/>
</dbReference>
<keyword evidence="8" id="KW-0472">Membrane</keyword>
<dbReference type="GO" id="GO:0016020">
    <property type="term" value="C:membrane"/>
    <property type="evidence" value="ECO:0007669"/>
    <property type="project" value="TreeGrafter"/>
</dbReference>
<gene>
    <name evidence="10" type="ORF">EC844_13530</name>
</gene>
<feature type="compositionally biased region" description="Acidic residues" evidence="7">
    <location>
        <begin position="308"/>
        <end position="318"/>
    </location>
</feature>
<dbReference type="PANTHER" id="PTHR22726">
    <property type="entry name" value="METALLOENDOPEPTIDASE OMA1"/>
    <property type="match status" value="1"/>
</dbReference>
<dbReference type="GO" id="GO:0004222">
    <property type="term" value="F:metalloendopeptidase activity"/>
    <property type="evidence" value="ECO:0007669"/>
    <property type="project" value="InterPro"/>
</dbReference>
<keyword evidence="2" id="KW-0479">Metal-binding</keyword>
<dbReference type="Pfam" id="PF01435">
    <property type="entry name" value="Peptidase_M48"/>
    <property type="match status" value="1"/>
</dbReference>
<dbReference type="InterPro" id="IPR051156">
    <property type="entry name" value="Mito/Outer_Membr_Metalloprot"/>
</dbReference>
<sequence length="385" mass="42596">MQSMSVIFYDGVISKPHQAELKPIDAYSVMVQYQHAGQSCTQHFDYAQMSFIGSLGQKFPVIELDNDARIEFLNSDIPEWLNLKHQTFQQKIWKLERTPVLIVFSAVVIIALAGAMLKWGIPYAAYVVAKQMPADTLSTLGDQAEEIVIEYTEPSQLAAGQQQQIRSQYLKLIAEGKPAKLIFRGGGLIGANALALPNNTIIMTDELVEMAHSDQEILGVLAHEQGHLIQRHSLQQAIASLGFSVIFVAITGDSSDLFTSLPVAIAGAGYSRKFEQQADLYALNLMDKKNIEVSHFANFLERLGSETDEGQIDGEGENPDQHSASSQTAQQKDQQAQKKTDKANTTERDTESNPVMSILDSHPATDDRIKMVRQFEAEQQAKSKS</sequence>
<evidence type="ECO:0000256" key="3">
    <source>
        <dbReference type="ARBA" id="ARBA00022801"/>
    </source>
</evidence>
<evidence type="ECO:0000259" key="9">
    <source>
        <dbReference type="Pfam" id="PF01435"/>
    </source>
</evidence>
<evidence type="ECO:0000256" key="6">
    <source>
        <dbReference type="RuleBase" id="RU003983"/>
    </source>
</evidence>
<name>A0A4R1X9N2_ACICA</name>
<comment type="caution">
    <text evidence="10">The sequence shown here is derived from an EMBL/GenBank/DDBJ whole genome shotgun (WGS) entry which is preliminary data.</text>
</comment>
<evidence type="ECO:0000256" key="1">
    <source>
        <dbReference type="ARBA" id="ARBA00022670"/>
    </source>
</evidence>
<evidence type="ECO:0000256" key="2">
    <source>
        <dbReference type="ARBA" id="ARBA00022723"/>
    </source>
</evidence>
<feature type="region of interest" description="Disordered" evidence="7">
    <location>
        <begin position="308"/>
        <end position="385"/>
    </location>
</feature>
<evidence type="ECO:0000256" key="8">
    <source>
        <dbReference type="SAM" id="Phobius"/>
    </source>
</evidence>
<keyword evidence="8" id="KW-1133">Transmembrane helix</keyword>
<dbReference type="AlphaFoldDB" id="A0A4R1X9N2"/>
<accession>A0A4R1X9N2</accession>
<keyword evidence="4 6" id="KW-0862">Zinc</keyword>
<feature type="domain" description="Peptidase M48" evidence="9">
    <location>
        <begin position="191"/>
        <end position="374"/>
    </location>
</feature>
<proteinExistence type="inferred from homology"/>
<dbReference type="InterPro" id="IPR001915">
    <property type="entry name" value="Peptidase_M48"/>
</dbReference>
<feature type="compositionally biased region" description="Low complexity" evidence="7">
    <location>
        <begin position="324"/>
        <end position="334"/>
    </location>
</feature>
<dbReference type="OrthoDB" id="9810445at2"/>
<keyword evidence="1 6" id="KW-0645">Protease</keyword>
<evidence type="ECO:0000256" key="7">
    <source>
        <dbReference type="SAM" id="MobiDB-lite"/>
    </source>
</evidence>
<dbReference type="Proteomes" id="UP000294963">
    <property type="component" value="Unassembled WGS sequence"/>
</dbReference>
<dbReference type="EMBL" id="SLVJ01000035">
    <property type="protein sequence ID" value="TCM60244.1"/>
    <property type="molecule type" value="Genomic_DNA"/>
</dbReference>
<dbReference type="GO" id="GO:0046872">
    <property type="term" value="F:metal ion binding"/>
    <property type="evidence" value="ECO:0007669"/>
    <property type="project" value="UniProtKB-KW"/>
</dbReference>
<reference evidence="10 11" key="1">
    <citation type="submission" date="2019-03" db="EMBL/GenBank/DDBJ databases">
        <title>Genomic analyses of the natural microbiome of Caenorhabditis elegans.</title>
        <authorList>
            <person name="Samuel B."/>
        </authorList>
    </citation>
    <scope>NUCLEOTIDE SEQUENCE [LARGE SCALE GENOMIC DNA]</scope>
    <source>
        <strain evidence="10 11">JUb89</strain>
    </source>
</reference>
<keyword evidence="8" id="KW-0812">Transmembrane</keyword>
<feature type="transmembrane region" description="Helical" evidence="8">
    <location>
        <begin position="100"/>
        <end position="121"/>
    </location>
</feature>
<dbReference type="CDD" id="cd07332">
    <property type="entry name" value="M48C_Oma1_like"/>
    <property type="match status" value="1"/>
</dbReference>
<evidence type="ECO:0000313" key="11">
    <source>
        <dbReference type="Proteomes" id="UP000294963"/>
    </source>
</evidence>
<comment type="similarity">
    <text evidence="6">Belongs to the peptidase M48 family.</text>
</comment>
<organism evidence="10 11">
    <name type="scientific">Acinetobacter calcoaceticus</name>
    <dbReference type="NCBI Taxonomy" id="471"/>
    <lineage>
        <taxon>Bacteria</taxon>
        <taxon>Pseudomonadati</taxon>
        <taxon>Pseudomonadota</taxon>
        <taxon>Gammaproteobacteria</taxon>
        <taxon>Moraxellales</taxon>
        <taxon>Moraxellaceae</taxon>
        <taxon>Acinetobacter</taxon>
        <taxon>Acinetobacter calcoaceticus/baumannii complex</taxon>
    </lineage>
</organism>
<keyword evidence="5 6" id="KW-0482">Metalloprotease</keyword>
<evidence type="ECO:0000313" key="10">
    <source>
        <dbReference type="EMBL" id="TCM60244.1"/>
    </source>
</evidence>
<comment type="cofactor">
    <cofactor evidence="6">
        <name>Zn(2+)</name>
        <dbReference type="ChEBI" id="CHEBI:29105"/>
    </cofactor>
    <text evidence="6">Binds 1 zinc ion per subunit.</text>
</comment>
<keyword evidence="11" id="KW-1185">Reference proteome</keyword>
<dbReference type="PANTHER" id="PTHR22726:SF1">
    <property type="entry name" value="METALLOENDOPEPTIDASE OMA1, MITOCHONDRIAL"/>
    <property type="match status" value="1"/>
</dbReference>
<dbReference type="Gene3D" id="3.30.2010.10">
    <property type="entry name" value="Metalloproteases ('zincins'), catalytic domain"/>
    <property type="match status" value="1"/>
</dbReference>
<evidence type="ECO:0000256" key="4">
    <source>
        <dbReference type="ARBA" id="ARBA00022833"/>
    </source>
</evidence>
<evidence type="ECO:0000256" key="5">
    <source>
        <dbReference type="ARBA" id="ARBA00023049"/>
    </source>
</evidence>
<feature type="compositionally biased region" description="Basic and acidic residues" evidence="7">
    <location>
        <begin position="335"/>
        <end position="351"/>
    </location>
</feature>